<dbReference type="PANTHER" id="PTHR35218">
    <property type="entry name" value="RNASE H DOMAIN-CONTAINING PROTEIN"/>
    <property type="match status" value="1"/>
</dbReference>
<accession>A0A9Q1KNP9</accession>
<evidence type="ECO:0000313" key="1">
    <source>
        <dbReference type="EMBL" id="KAJ8447005.1"/>
    </source>
</evidence>
<reference evidence="1" key="1">
    <citation type="submission" date="2022-04" db="EMBL/GenBank/DDBJ databases">
        <title>Carnegiea gigantea Genome sequencing and assembly v2.</title>
        <authorList>
            <person name="Copetti D."/>
            <person name="Sanderson M.J."/>
            <person name="Burquez A."/>
            <person name="Wojciechowski M.F."/>
        </authorList>
    </citation>
    <scope>NUCLEOTIDE SEQUENCE</scope>
    <source>
        <strain evidence="1">SGP5-SGP5p</strain>
        <tissue evidence="1">Aerial part</tissue>
    </source>
</reference>
<comment type="caution">
    <text evidence="1">The sequence shown here is derived from an EMBL/GenBank/DDBJ whole genome shotgun (WGS) entry which is preliminary data.</text>
</comment>
<proteinExistence type="predicted"/>
<evidence type="ECO:0000313" key="2">
    <source>
        <dbReference type="Proteomes" id="UP001153076"/>
    </source>
</evidence>
<name>A0A9Q1KNP9_9CARY</name>
<dbReference type="Proteomes" id="UP001153076">
    <property type="component" value="Unassembled WGS sequence"/>
</dbReference>
<gene>
    <name evidence="1" type="ORF">Cgig2_033574</name>
</gene>
<dbReference type="AlphaFoldDB" id="A0A9Q1KNP9"/>
<organism evidence="1 2">
    <name type="scientific">Carnegiea gigantea</name>
    <dbReference type="NCBI Taxonomy" id="171969"/>
    <lineage>
        <taxon>Eukaryota</taxon>
        <taxon>Viridiplantae</taxon>
        <taxon>Streptophyta</taxon>
        <taxon>Embryophyta</taxon>
        <taxon>Tracheophyta</taxon>
        <taxon>Spermatophyta</taxon>
        <taxon>Magnoliopsida</taxon>
        <taxon>eudicotyledons</taxon>
        <taxon>Gunneridae</taxon>
        <taxon>Pentapetalae</taxon>
        <taxon>Caryophyllales</taxon>
        <taxon>Cactineae</taxon>
        <taxon>Cactaceae</taxon>
        <taxon>Cactoideae</taxon>
        <taxon>Echinocereeae</taxon>
        <taxon>Carnegiea</taxon>
    </lineage>
</organism>
<dbReference type="SUPFAM" id="SSF56219">
    <property type="entry name" value="DNase I-like"/>
    <property type="match status" value="1"/>
</dbReference>
<protein>
    <submittedName>
        <fullName evidence="1">Uncharacterized protein</fullName>
    </submittedName>
</protein>
<dbReference type="EMBL" id="JAKOGI010000043">
    <property type="protein sequence ID" value="KAJ8447005.1"/>
    <property type="molecule type" value="Genomic_DNA"/>
</dbReference>
<dbReference type="InterPro" id="IPR036691">
    <property type="entry name" value="Endo/exonu/phosph_ase_sf"/>
</dbReference>
<sequence length="335" mass="37923">MEVQPEAIVQLLNSSKPFSLLPLYLLEWLSFEIHCPSNQMVTSELNLLIMATSDLILSTLLNNGGVIPNAQPSKHIAFNHDGGRSHVELSTKANPTSGGTLIKCCKPSLHSHAENQKLSHAQVDILVDTVLRYHPREVHQYHSLEKKELIVFYLAGVLWEFANVRLNQVTTKGNVQREGTRNGENKHKVVIMDQNATHQNHELQRDLGVRDLSFLVWNVQGIDTRIHEPSVLGLVEIHTSGRRAQATCAKIGFDGCHSVEAQTELEIEIVDSHNQYMTIEIKRRSRDSWLLTVVYASPHLQTQEHLWAELQQFAMQCGKLWLLAGDFNETIKLEE</sequence>
<dbReference type="OrthoDB" id="1431374at2759"/>
<dbReference type="Gene3D" id="3.60.10.10">
    <property type="entry name" value="Endonuclease/exonuclease/phosphatase"/>
    <property type="match status" value="1"/>
</dbReference>
<dbReference type="PANTHER" id="PTHR35218:SF9">
    <property type="entry name" value="ENDONUCLEASE_EXONUCLEASE_PHOSPHATASE DOMAIN-CONTAINING PROTEIN"/>
    <property type="match status" value="1"/>
</dbReference>
<keyword evidence="2" id="KW-1185">Reference proteome</keyword>